<dbReference type="PATRIC" id="fig|443610.3.peg.3677"/>
<dbReference type="EMBL" id="JZEX01000059">
    <property type="protein sequence ID" value="KKB12715.1"/>
    <property type="molecule type" value="Genomic_DNA"/>
</dbReference>
<proteinExistence type="predicted"/>
<feature type="region of interest" description="Disordered" evidence="1">
    <location>
        <begin position="33"/>
        <end position="91"/>
    </location>
</feature>
<gene>
    <name evidence="2" type="ORF">VE25_05625</name>
</gene>
<dbReference type="OrthoDB" id="7950904at2"/>
<organism evidence="2 3">
    <name type="scientific">Devosia geojensis</name>
    <dbReference type="NCBI Taxonomy" id="443610"/>
    <lineage>
        <taxon>Bacteria</taxon>
        <taxon>Pseudomonadati</taxon>
        <taxon>Pseudomonadota</taxon>
        <taxon>Alphaproteobacteria</taxon>
        <taxon>Hyphomicrobiales</taxon>
        <taxon>Devosiaceae</taxon>
        <taxon>Devosia</taxon>
    </lineage>
</organism>
<protein>
    <submittedName>
        <fullName evidence="2">Uncharacterized protein</fullName>
    </submittedName>
</protein>
<reference evidence="2 3" key="1">
    <citation type="submission" date="2015-03" db="EMBL/GenBank/DDBJ databases">
        <authorList>
            <person name="Hassan Y.I."/>
            <person name="Lepp D."/>
            <person name="Li X.-Z."/>
            <person name="Zhou T."/>
        </authorList>
    </citation>
    <scope>NUCLEOTIDE SEQUENCE [LARGE SCALE GENOMIC DNA]</scope>
    <source>
        <strain evidence="2 3">BD-c194</strain>
    </source>
</reference>
<dbReference type="AlphaFoldDB" id="A0A0F5FVX6"/>
<evidence type="ECO:0000313" key="2">
    <source>
        <dbReference type="EMBL" id="KKB12715.1"/>
    </source>
</evidence>
<dbReference type="STRING" id="443610.VE25_05625"/>
<feature type="compositionally biased region" description="Basic and acidic residues" evidence="1">
    <location>
        <begin position="67"/>
        <end position="82"/>
    </location>
</feature>
<name>A0A0F5FVX6_9HYPH</name>
<accession>A0A0F5FVX6</accession>
<dbReference type="Proteomes" id="UP000033632">
    <property type="component" value="Unassembled WGS sequence"/>
</dbReference>
<evidence type="ECO:0000313" key="3">
    <source>
        <dbReference type="Proteomes" id="UP000033632"/>
    </source>
</evidence>
<evidence type="ECO:0000256" key="1">
    <source>
        <dbReference type="SAM" id="MobiDB-lite"/>
    </source>
</evidence>
<sequence length="91" mass="9831">MPHSQKKPTGGRAKSENVDFLVDRFGIASPKAAGLVADDESEADTLSSEKNAREHRVDDLADAPVPEEARSDHIADSDEDALKPVLHNRKG</sequence>
<keyword evidence="3" id="KW-1185">Reference proteome</keyword>
<dbReference type="RefSeq" id="WP_046107621.1">
    <property type="nucleotide sequence ID" value="NZ_JZEX01000059.1"/>
</dbReference>
<feature type="compositionally biased region" description="Basic and acidic residues" evidence="1">
    <location>
        <begin position="50"/>
        <end position="59"/>
    </location>
</feature>
<comment type="caution">
    <text evidence="2">The sequence shown here is derived from an EMBL/GenBank/DDBJ whole genome shotgun (WGS) entry which is preliminary data.</text>
</comment>